<dbReference type="PANTHER" id="PTHR43029">
    <property type="entry name" value="AMMONIUM TRANSPORTER MEP2"/>
    <property type="match status" value="1"/>
</dbReference>
<feature type="transmembrane region" description="Helical" evidence="9">
    <location>
        <begin position="272"/>
        <end position="296"/>
    </location>
</feature>
<dbReference type="InterPro" id="IPR001905">
    <property type="entry name" value="Ammonium_transpt"/>
</dbReference>
<comment type="subcellular location">
    <subcellularLocation>
        <location evidence="9">Cell membrane</location>
        <topology evidence="9">Multi-pass membrane protein</topology>
    </subcellularLocation>
    <subcellularLocation>
        <location evidence="1">Membrane</location>
        <topology evidence="1">Multi-pass membrane protein</topology>
    </subcellularLocation>
</comment>
<feature type="transmembrane region" description="Helical" evidence="9">
    <location>
        <begin position="308"/>
        <end position="327"/>
    </location>
</feature>
<evidence type="ECO:0000256" key="7">
    <source>
        <dbReference type="ARBA" id="ARBA00023177"/>
    </source>
</evidence>
<feature type="transmembrane region" description="Helical" evidence="9">
    <location>
        <begin position="412"/>
        <end position="434"/>
    </location>
</feature>
<feature type="domain" description="Ammonium transporter AmtB-like" evidence="10">
    <location>
        <begin position="46"/>
        <end position="464"/>
    </location>
</feature>
<evidence type="ECO:0000313" key="12">
    <source>
        <dbReference type="Proteomes" id="UP001204953"/>
    </source>
</evidence>
<sequence>MLKNILIISIVTLWLLVVPLTGNAWAEANAVETAIANAVTAADTGYMLICSAMVLLMTPGLAFFYGGFVRSRNVLNTLMMSFVLMAIVGTSWILWGYSLSFAPGNSFIGGLEWSFLNGVGMETTDYLKGSKPEEIVSYAPTIPHQVYMIYQAMFAIITPALISGAIVERVSFRAYVLFVLLWSTFIYTPLAHMVWAKGGMLGLYGGLGALDFAGGTVVHISSAISALVAAIVIGPRKTYPDQPAAPHNVPFIMLGAGLLWFGWFGFNAGSALGANSVAVVAFVATNSAAAAAALTWTILEWVLRGKPTAVGIATGAVAGLVGVTPAAGFITPLSAIFIGSIVAFCCFFAISLKVKLGIDDSLDTFPVHGVGGTIGAVLAGVFTTKLVNSAGANGLLFGTTGKLFDGNDPGQFVKQIIAIVIAYVLAGVGTFIILKAIDATIGLRVKPEEEFQGLDINEHGEEAYGEEFASGLSSVGERTSHGG</sequence>
<evidence type="ECO:0000256" key="3">
    <source>
        <dbReference type="ARBA" id="ARBA00022448"/>
    </source>
</evidence>
<dbReference type="RefSeq" id="WP_254014632.1">
    <property type="nucleotide sequence ID" value="NZ_JAMZMM010000424.1"/>
</dbReference>
<gene>
    <name evidence="11" type="ORF">NJ959_26060</name>
</gene>
<feature type="transmembrane region" description="Helical" evidence="9">
    <location>
        <begin position="245"/>
        <end position="266"/>
    </location>
</feature>
<evidence type="ECO:0000313" key="11">
    <source>
        <dbReference type="EMBL" id="MCP2731901.1"/>
    </source>
</evidence>
<feature type="transmembrane region" description="Helical" evidence="9">
    <location>
        <begin position="364"/>
        <end position="382"/>
    </location>
</feature>
<evidence type="ECO:0000256" key="1">
    <source>
        <dbReference type="ARBA" id="ARBA00004141"/>
    </source>
</evidence>
<feature type="transmembrane region" description="Helical" evidence="9">
    <location>
        <begin position="333"/>
        <end position="352"/>
    </location>
</feature>
<feature type="transmembrane region" description="Helical" evidence="9">
    <location>
        <begin position="147"/>
        <end position="167"/>
    </location>
</feature>
<protein>
    <recommendedName>
        <fullName evidence="8 9">Ammonium transporter</fullName>
    </recommendedName>
</protein>
<dbReference type="PANTHER" id="PTHR43029:SF10">
    <property type="entry name" value="AMMONIUM TRANSPORTER MEP2"/>
    <property type="match status" value="1"/>
</dbReference>
<dbReference type="InterPro" id="IPR018047">
    <property type="entry name" value="Ammonium_transpt_CS"/>
</dbReference>
<reference evidence="11" key="1">
    <citation type="submission" date="2022-06" db="EMBL/GenBank/DDBJ databases">
        <title>New cyanobacteria of genus Symplocastrum in benthos of Lake Baikal.</title>
        <authorList>
            <person name="Sorokovikova E."/>
            <person name="Tikhonova I."/>
            <person name="Krasnopeev A."/>
            <person name="Evseev P."/>
            <person name="Gladkikh A."/>
            <person name="Belykh O."/>
        </authorList>
    </citation>
    <scope>NUCLEOTIDE SEQUENCE</scope>
    <source>
        <strain evidence="11">BBK-W-15</strain>
    </source>
</reference>
<dbReference type="NCBIfam" id="TIGR00836">
    <property type="entry name" value="amt"/>
    <property type="match status" value="1"/>
</dbReference>
<evidence type="ECO:0000256" key="9">
    <source>
        <dbReference type="RuleBase" id="RU362002"/>
    </source>
</evidence>
<feature type="transmembrane region" description="Helical" evidence="9">
    <location>
        <begin position="174"/>
        <end position="192"/>
    </location>
</feature>
<feature type="transmembrane region" description="Helical" evidence="9">
    <location>
        <begin position="46"/>
        <end position="66"/>
    </location>
</feature>
<dbReference type="SUPFAM" id="SSF111352">
    <property type="entry name" value="Ammonium transporter"/>
    <property type="match status" value="1"/>
</dbReference>
<dbReference type="Gene3D" id="1.10.3430.10">
    <property type="entry name" value="Ammonium transporter AmtB like domains"/>
    <property type="match status" value="1"/>
</dbReference>
<evidence type="ECO:0000256" key="2">
    <source>
        <dbReference type="ARBA" id="ARBA00005887"/>
    </source>
</evidence>
<organism evidence="11 12">
    <name type="scientific">Limnofasciculus baicalensis BBK-W-15</name>
    <dbReference type="NCBI Taxonomy" id="2699891"/>
    <lineage>
        <taxon>Bacteria</taxon>
        <taxon>Bacillati</taxon>
        <taxon>Cyanobacteriota</taxon>
        <taxon>Cyanophyceae</taxon>
        <taxon>Coleofasciculales</taxon>
        <taxon>Coleofasciculaceae</taxon>
        <taxon>Limnofasciculus</taxon>
        <taxon>Limnofasciculus baicalensis</taxon>
    </lineage>
</organism>
<dbReference type="InterPro" id="IPR029020">
    <property type="entry name" value="Ammonium/urea_transptr"/>
</dbReference>
<proteinExistence type="inferred from homology"/>
<dbReference type="GO" id="GO:0008519">
    <property type="term" value="F:ammonium channel activity"/>
    <property type="evidence" value="ECO:0007669"/>
    <property type="project" value="InterPro"/>
</dbReference>
<feature type="transmembrane region" description="Helical" evidence="9">
    <location>
        <begin position="78"/>
        <end position="97"/>
    </location>
</feature>
<evidence type="ECO:0000256" key="5">
    <source>
        <dbReference type="ARBA" id="ARBA00022989"/>
    </source>
</evidence>
<name>A0AAE3GY06_9CYAN</name>
<dbReference type="Proteomes" id="UP001204953">
    <property type="component" value="Unassembled WGS sequence"/>
</dbReference>
<dbReference type="InterPro" id="IPR024041">
    <property type="entry name" value="NH4_transpt_AmtB-like_dom"/>
</dbReference>
<comment type="similarity">
    <text evidence="2 9">Belongs to the ammonia transporter channel (TC 1.A.11.2) family.</text>
</comment>
<keyword evidence="12" id="KW-1185">Reference proteome</keyword>
<accession>A0AAE3GY06</accession>
<evidence type="ECO:0000256" key="6">
    <source>
        <dbReference type="ARBA" id="ARBA00023136"/>
    </source>
</evidence>
<dbReference type="Pfam" id="PF00909">
    <property type="entry name" value="Ammonium_transp"/>
    <property type="match status" value="1"/>
</dbReference>
<keyword evidence="4 9" id="KW-0812">Transmembrane</keyword>
<dbReference type="PROSITE" id="PS01219">
    <property type="entry name" value="AMMONIUM_TRANSP"/>
    <property type="match status" value="1"/>
</dbReference>
<feature type="transmembrane region" description="Helical" evidence="9">
    <location>
        <begin position="212"/>
        <end position="233"/>
    </location>
</feature>
<evidence type="ECO:0000259" key="10">
    <source>
        <dbReference type="Pfam" id="PF00909"/>
    </source>
</evidence>
<keyword evidence="7 9" id="KW-0924">Ammonia transport</keyword>
<evidence type="ECO:0000256" key="4">
    <source>
        <dbReference type="ARBA" id="ARBA00022692"/>
    </source>
</evidence>
<keyword evidence="5 9" id="KW-1133">Transmembrane helix</keyword>
<evidence type="ECO:0000256" key="8">
    <source>
        <dbReference type="ARBA" id="ARBA00050025"/>
    </source>
</evidence>
<dbReference type="GO" id="GO:0005886">
    <property type="term" value="C:plasma membrane"/>
    <property type="evidence" value="ECO:0007669"/>
    <property type="project" value="UniProtKB-SubCell"/>
</dbReference>
<dbReference type="AlphaFoldDB" id="A0AAE3GY06"/>
<keyword evidence="6 9" id="KW-0472">Membrane</keyword>
<keyword evidence="3 9" id="KW-0813">Transport</keyword>
<comment type="caution">
    <text evidence="11">The sequence shown here is derived from an EMBL/GenBank/DDBJ whole genome shotgun (WGS) entry which is preliminary data.</text>
</comment>
<dbReference type="EMBL" id="JAMZMM010000424">
    <property type="protein sequence ID" value="MCP2731901.1"/>
    <property type="molecule type" value="Genomic_DNA"/>
</dbReference>